<keyword evidence="2" id="KW-1185">Reference proteome</keyword>
<organism evidence="1 2">
    <name type="scientific">Arctium lappa</name>
    <name type="common">Greater burdock</name>
    <name type="synonym">Lappa major</name>
    <dbReference type="NCBI Taxonomy" id="4217"/>
    <lineage>
        <taxon>Eukaryota</taxon>
        <taxon>Viridiplantae</taxon>
        <taxon>Streptophyta</taxon>
        <taxon>Embryophyta</taxon>
        <taxon>Tracheophyta</taxon>
        <taxon>Spermatophyta</taxon>
        <taxon>Magnoliopsida</taxon>
        <taxon>eudicotyledons</taxon>
        <taxon>Gunneridae</taxon>
        <taxon>Pentapetalae</taxon>
        <taxon>asterids</taxon>
        <taxon>campanulids</taxon>
        <taxon>Asterales</taxon>
        <taxon>Asteraceae</taxon>
        <taxon>Carduoideae</taxon>
        <taxon>Cardueae</taxon>
        <taxon>Arctiinae</taxon>
        <taxon>Arctium</taxon>
    </lineage>
</organism>
<dbReference type="Proteomes" id="UP001055879">
    <property type="component" value="Linkage Group LG07"/>
</dbReference>
<accession>A0ACB9B209</accession>
<reference evidence="2" key="1">
    <citation type="journal article" date="2022" name="Mol. Ecol. Resour.">
        <title>The genomes of chicory, endive, great burdock and yacon provide insights into Asteraceae palaeo-polyploidization history and plant inulin production.</title>
        <authorList>
            <person name="Fan W."/>
            <person name="Wang S."/>
            <person name="Wang H."/>
            <person name="Wang A."/>
            <person name="Jiang F."/>
            <person name="Liu H."/>
            <person name="Zhao H."/>
            <person name="Xu D."/>
            <person name="Zhang Y."/>
        </authorList>
    </citation>
    <scope>NUCLEOTIDE SEQUENCE [LARGE SCALE GENOMIC DNA]</scope>
    <source>
        <strain evidence="2">cv. Niubang</strain>
    </source>
</reference>
<name>A0ACB9B209_ARCLA</name>
<proteinExistence type="predicted"/>
<sequence length="214" mass="23801">MARVKRAMVRNPTSAERRRSPRTRAVDQTLSTNKPQSPVVLEDNSISSQVRAFPFLHIIYPLTKDTAVDNTSMADKGESSTKPASTGEDSARNLIAIIAHPKFIAIEESQVLPTVHKSLADESFTSCLEDDSDRPIASTKIDFGHFKRYEFDSSFGPLNPTANKENTPADVLKGKEILVSVENPTEEVVILETPEILLEKETERSEDTLFENLE</sequence>
<comment type="caution">
    <text evidence="1">The sequence shown here is derived from an EMBL/GenBank/DDBJ whole genome shotgun (WGS) entry which is preliminary data.</text>
</comment>
<reference evidence="1 2" key="2">
    <citation type="journal article" date="2022" name="Mol. Ecol. Resour.">
        <title>The genomes of chicory, endive, great burdock and yacon provide insights into Asteraceae paleo-polyploidization history and plant inulin production.</title>
        <authorList>
            <person name="Fan W."/>
            <person name="Wang S."/>
            <person name="Wang H."/>
            <person name="Wang A."/>
            <person name="Jiang F."/>
            <person name="Liu H."/>
            <person name="Zhao H."/>
            <person name="Xu D."/>
            <person name="Zhang Y."/>
        </authorList>
    </citation>
    <scope>NUCLEOTIDE SEQUENCE [LARGE SCALE GENOMIC DNA]</scope>
    <source>
        <strain evidence="2">cv. Niubang</strain>
    </source>
</reference>
<dbReference type="EMBL" id="CM042053">
    <property type="protein sequence ID" value="KAI3714700.1"/>
    <property type="molecule type" value="Genomic_DNA"/>
</dbReference>
<evidence type="ECO:0000313" key="2">
    <source>
        <dbReference type="Proteomes" id="UP001055879"/>
    </source>
</evidence>
<protein>
    <submittedName>
        <fullName evidence="1">Uncharacterized protein</fullName>
    </submittedName>
</protein>
<gene>
    <name evidence="1" type="ORF">L6452_21659</name>
</gene>
<evidence type="ECO:0000313" key="1">
    <source>
        <dbReference type="EMBL" id="KAI3714700.1"/>
    </source>
</evidence>